<organism evidence="2 3">
    <name type="scientific">Penicillium camemberti (strain FM 013)</name>
    <dbReference type="NCBI Taxonomy" id="1429867"/>
    <lineage>
        <taxon>Eukaryota</taxon>
        <taxon>Fungi</taxon>
        <taxon>Dikarya</taxon>
        <taxon>Ascomycota</taxon>
        <taxon>Pezizomycotina</taxon>
        <taxon>Eurotiomycetes</taxon>
        <taxon>Eurotiomycetidae</taxon>
        <taxon>Eurotiales</taxon>
        <taxon>Aspergillaceae</taxon>
        <taxon>Penicillium</taxon>
    </lineage>
</organism>
<reference evidence="2 3" key="1">
    <citation type="journal article" date="2014" name="Nat. Commun.">
        <title>Multiple recent horizontal transfers of a large genomic region in cheese making fungi.</title>
        <authorList>
            <person name="Cheeseman K."/>
            <person name="Ropars J."/>
            <person name="Renault P."/>
            <person name="Dupont J."/>
            <person name="Gouzy J."/>
            <person name="Branca A."/>
            <person name="Abraham A.L."/>
            <person name="Ceppi M."/>
            <person name="Conseiller E."/>
            <person name="Debuchy R."/>
            <person name="Malagnac F."/>
            <person name="Goarin A."/>
            <person name="Silar P."/>
            <person name="Lacoste S."/>
            <person name="Sallet E."/>
            <person name="Bensimon A."/>
            <person name="Giraud T."/>
            <person name="Brygoo Y."/>
        </authorList>
    </citation>
    <scope>NUCLEOTIDE SEQUENCE [LARGE SCALE GENOMIC DNA]</scope>
    <source>
        <strain evidence="3">FM 013</strain>
    </source>
</reference>
<keyword evidence="2" id="KW-0418">Kinase</keyword>
<dbReference type="PANTHER" id="PTHR21310:SF15">
    <property type="entry name" value="AMINOGLYCOSIDE PHOSPHOTRANSFERASE DOMAIN-CONTAINING PROTEIN"/>
    <property type="match status" value="1"/>
</dbReference>
<dbReference type="Proteomes" id="UP000053732">
    <property type="component" value="Unassembled WGS sequence"/>
</dbReference>
<dbReference type="STRING" id="1429867.A0A0G4NYW1"/>
<feature type="domain" description="Aminoglycoside phosphotransferase" evidence="1">
    <location>
        <begin position="56"/>
        <end position="333"/>
    </location>
</feature>
<proteinExistence type="predicted"/>
<dbReference type="Pfam" id="PF01636">
    <property type="entry name" value="APH"/>
    <property type="match status" value="1"/>
</dbReference>
<evidence type="ECO:0000259" key="1">
    <source>
        <dbReference type="Pfam" id="PF01636"/>
    </source>
</evidence>
<gene>
    <name evidence="2" type="ORF">PCAMFM013_S003g000066</name>
</gene>
<evidence type="ECO:0000313" key="2">
    <source>
        <dbReference type="EMBL" id="CRL19275.1"/>
    </source>
</evidence>
<dbReference type="InterPro" id="IPR011009">
    <property type="entry name" value="Kinase-like_dom_sf"/>
</dbReference>
<accession>A0A0G4NYW1</accession>
<dbReference type="PANTHER" id="PTHR21310">
    <property type="entry name" value="AMINOGLYCOSIDE PHOSPHOTRANSFERASE-RELATED-RELATED"/>
    <property type="match status" value="1"/>
</dbReference>
<evidence type="ECO:0000313" key="3">
    <source>
        <dbReference type="Proteomes" id="UP000053732"/>
    </source>
</evidence>
<protein>
    <submittedName>
        <fullName evidence="2">Protein kinase-like domain</fullName>
    </submittedName>
</protein>
<sequence>MDQSTGKYEYPVFQYSKFEVSAICRLAGEMRKLSCTCDLNQRPMRGGYNWAVFILFADGIQWVLRSPAHNHPDLSERSAIKLLLSEAATLRYLKIYTDIPVPDVYSYCAYRNNPVRIPYILMSKAQGKSLNTMWGNDDLRGRLDSREMNKVMSQLGQITWDLAQVRFPFIGSLFEVNGSFVVGECLSKGHIQHKRHSLEGIPRGPFGSETKFYRSLILALTEHAEKLPLGNHCFTAPVPSRNDYANKDMWQCARDLWNQFVTVGQKIDSAANRVDYVVAAYILDRLISQYERNWYGVTSPVNFPLCHPDLTMNNIFVDDQYNITCIIDWAFATTVPLPLLLSPPGFPQSRHRLDERVCLGFRHGFHDAARPNIHNIIVGLSVPKAIQCIQNSEFAWCLTRFLAFDSTDDISLFRTMWESVYPSDHKLESYFFSERALPYYQTLYKKIREEDLAESRIKKSESDLFTKSMTFELSLARHLTMVSDWGFNYDPFDPSGLRDTEEEQIFVTEGRVWRWILEFKRQYRDRIIEERNF</sequence>
<dbReference type="SUPFAM" id="SSF56112">
    <property type="entry name" value="Protein kinase-like (PK-like)"/>
    <property type="match status" value="1"/>
</dbReference>
<name>A0A0G4NYW1_PENC3</name>
<dbReference type="InterPro" id="IPR051678">
    <property type="entry name" value="AGP_Transferase"/>
</dbReference>
<dbReference type="EMBL" id="HG793136">
    <property type="protein sequence ID" value="CRL19275.1"/>
    <property type="molecule type" value="Genomic_DNA"/>
</dbReference>
<dbReference type="InterPro" id="IPR002575">
    <property type="entry name" value="Aminoglycoside_PTrfase"/>
</dbReference>
<dbReference type="AlphaFoldDB" id="A0A0G4NYW1"/>
<keyword evidence="3" id="KW-1185">Reference proteome</keyword>
<dbReference type="GO" id="GO:0016301">
    <property type="term" value="F:kinase activity"/>
    <property type="evidence" value="ECO:0007669"/>
    <property type="project" value="UniProtKB-KW"/>
</dbReference>
<keyword evidence="2" id="KW-0808">Transferase</keyword>